<dbReference type="Gene3D" id="1.10.287.1100">
    <property type="entry name" value="Sporulation inhibitor A"/>
    <property type="match status" value="1"/>
</dbReference>
<comment type="caution">
    <text evidence="1">The sequence shown here is derived from an EMBL/GenBank/DDBJ whole genome shotgun (WGS) entry which is preliminary data.</text>
</comment>
<reference evidence="1" key="1">
    <citation type="journal article" date="2014" name="Int. J. Syst. Evol. Microbiol.">
        <title>Complete genome sequence of Corynebacterium casei LMG S-19264T (=DSM 44701T), isolated from a smear-ripened cheese.</title>
        <authorList>
            <consortium name="US DOE Joint Genome Institute (JGI-PGF)"/>
            <person name="Walter F."/>
            <person name="Albersmeier A."/>
            <person name="Kalinowski J."/>
            <person name="Ruckert C."/>
        </authorList>
    </citation>
    <scope>NUCLEOTIDE SEQUENCE</scope>
    <source>
        <strain evidence="1">CGMCC 1.12153</strain>
    </source>
</reference>
<organism evidence="1 2">
    <name type="scientific">Halobacillus andaensis</name>
    <dbReference type="NCBI Taxonomy" id="1176239"/>
    <lineage>
        <taxon>Bacteria</taxon>
        <taxon>Bacillati</taxon>
        <taxon>Bacillota</taxon>
        <taxon>Bacilli</taxon>
        <taxon>Bacillales</taxon>
        <taxon>Bacillaceae</taxon>
        <taxon>Halobacillus</taxon>
    </lineage>
</organism>
<dbReference type="SUPFAM" id="SSF100985">
    <property type="entry name" value="Sporulation inhibitor Sda"/>
    <property type="match status" value="1"/>
</dbReference>
<evidence type="ECO:0008006" key="3">
    <source>
        <dbReference type="Google" id="ProtNLM"/>
    </source>
</evidence>
<dbReference type="Pfam" id="PF08970">
    <property type="entry name" value="Sda"/>
    <property type="match status" value="1"/>
</dbReference>
<accession>A0A917B954</accession>
<dbReference type="InterPro" id="IPR015064">
    <property type="entry name" value="Sda"/>
</dbReference>
<reference evidence="1" key="2">
    <citation type="submission" date="2020-09" db="EMBL/GenBank/DDBJ databases">
        <authorList>
            <person name="Sun Q."/>
            <person name="Zhou Y."/>
        </authorList>
    </citation>
    <scope>NUCLEOTIDE SEQUENCE</scope>
    <source>
        <strain evidence="1">CGMCC 1.12153</strain>
    </source>
</reference>
<dbReference type="RefSeq" id="WP_229735380.1">
    <property type="nucleotide sequence ID" value="NZ_BMEL01000004.1"/>
</dbReference>
<proteinExistence type="predicted"/>
<dbReference type="AlphaFoldDB" id="A0A917B954"/>
<keyword evidence="2" id="KW-1185">Reference proteome</keyword>
<dbReference type="Proteomes" id="UP000660110">
    <property type="component" value="Unassembled WGS sequence"/>
</dbReference>
<dbReference type="InterPro" id="IPR036916">
    <property type="entry name" value="Sda_sf"/>
</dbReference>
<dbReference type="EMBL" id="BMEL01000004">
    <property type="protein sequence ID" value="GGF28984.1"/>
    <property type="molecule type" value="Genomic_DNA"/>
</dbReference>
<protein>
    <recommendedName>
        <fullName evidence="3">Sporulation histidine kinase inhibitor Sda</fullName>
    </recommendedName>
</protein>
<evidence type="ECO:0000313" key="2">
    <source>
        <dbReference type="Proteomes" id="UP000660110"/>
    </source>
</evidence>
<sequence length="51" mass="5780">MAYRSGGKIVELPDDVLVRTYCAALEIGVSNDFLSLVIEELQRRKMYCPCI</sequence>
<evidence type="ECO:0000313" key="1">
    <source>
        <dbReference type="EMBL" id="GGF28984.1"/>
    </source>
</evidence>
<name>A0A917B954_HALAA</name>
<gene>
    <name evidence="1" type="ORF">GCM10010954_30130</name>
</gene>